<name>A0A508TPW6_9BRAD</name>
<dbReference type="EMBL" id="CAADFC020000028">
    <property type="protein sequence ID" value="VIO76391.1"/>
    <property type="molecule type" value="Genomic_DNA"/>
</dbReference>
<protein>
    <submittedName>
        <fullName evidence="1">Uncharacterized protein</fullName>
    </submittedName>
</protein>
<organism evidence="1 2">
    <name type="scientific">Bradyrhizobium ivorense</name>
    <dbReference type="NCBI Taxonomy" id="2511166"/>
    <lineage>
        <taxon>Bacteria</taxon>
        <taxon>Pseudomonadati</taxon>
        <taxon>Pseudomonadota</taxon>
        <taxon>Alphaproteobacteria</taxon>
        <taxon>Hyphomicrobiales</taxon>
        <taxon>Nitrobacteraceae</taxon>
        <taxon>Bradyrhizobium</taxon>
    </lineage>
</organism>
<evidence type="ECO:0000313" key="1">
    <source>
        <dbReference type="EMBL" id="VIO76391.1"/>
    </source>
</evidence>
<reference evidence="1" key="1">
    <citation type="submission" date="2019-02" db="EMBL/GenBank/DDBJ databases">
        <authorList>
            <person name="Pothier F.J."/>
        </authorList>
    </citation>
    <scope>NUCLEOTIDE SEQUENCE</scope>
    <source>
        <strain evidence="1">CI-1B</strain>
    </source>
</reference>
<dbReference type="OrthoDB" id="8240645at2"/>
<evidence type="ECO:0000313" key="2">
    <source>
        <dbReference type="Proteomes" id="UP000328092"/>
    </source>
</evidence>
<accession>A0A508TPW6</accession>
<proteinExistence type="predicted"/>
<keyword evidence="2" id="KW-1185">Reference proteome</keyword>
<dbReference type="AlphaFoldDB" id="A0A508TPW6"/>
<dbReference type="RefSeq" id="WP_139863090.1">
    <property type="nucleotide sequence ID" value="NZ_CAADFC020000028.1"/>
</dbReference>
<sequence>MVPGDGFAGTSGVETGKAAASVTVLPGAEVHELPGVALPSAGAGAIVPVVLPVTEPRMVTGMAGGKAGVELVLVVGALMLTDTPGLTGVTVMTDGESSAVAGEQFRLVPGIVGSSARGGDASVVTGAPGTVAAENTLLNGLGPVSCDDTIAPGVVGSPMAVVPMVDTCARQLLADSSSTVTPSSVRIPISGVRLLRSEVGSRPT</sequence>
<comment type="caution">
    <text evidence="1">The sequence shown here is derived from an EMBL/GenBank/DDBJ whole genome shotgun (WGS) entry which is preliminary data.</text>
</comment>
<gene>
    <name evidence="1" type="ORF">CI1B_63960</name>
</gene>
<dbReference type="Proteomes" id="UP000328092">
    <property type="component" value="Unassembled WGS sequence"/>
</dbReference>